<dbReference type="Proteomes" id="UP001304419">
    <property type="component" value="Chromosome 1"/>
</dbReference>
<dbReference type="PANTHER" id="PTHR44591:SF3">
    <property type="entry name" value="RESPONSE REGULATORY DOMAIN-CONTAINING PROTEIN"/>
    <property type="match status" value="1"/>
</dbReference>
<dbReference type="EMBL" id="WEIA01000017">
    <property type="protein sequence ID" value="NLR23574.1"/>
    <property type="molecule type" value="Genomic_DNA"/>
</dbReference>
<dbReference type="SMART" id="SM00448">
    <property type="entry name" value="REC"/>
    <property type="match status" value="1"/>
</dbReference>
<evidence type="ECO:0000313" key="7">
    <source>
        <dbReference type="Proteomes" id="UP001304419"/>
    </source>
</evidence>
<dbReference type="GO" id="GO:0003677">
    <property type="term" value="F:DNA binding"/>
    <property type="evidence" value="ECO:0007669"/>
    <property type="project" value="InterPro"/>
</dbReference>
<dbReference type="Proteomes" id="UP000646877">
    <property type="component" value="Unassembled WGS sequence"/>
</dbReference>
<evidence type="ECO:0000259" key="3">
    <source>
        <dbReference type="PROSITE" id="PS50110"/>
    </source>
</evidence>
<dbReference type="GO" id="GO:0000160">
    <property type="term" value="P:phosphorelay signal transduction system"/>
    <property type="evidence" value="ECO:0007669"/>
    <property type="project" value="InterPro"/>
</dbReference>
<dbReference type="InterPro" id="IPR011006">
    <property type="entry name" value="CheY-like_superfamily"/>
</dbReference>
<feature type="domain" description="Response regulatory" evidence="3">
    <location>
        <begin position="83"/>
        <end position="197"/>
    </location>
</feature>
<keyword evidence="7" id="KW-1185">Reference proteome</keyword>
<sequence>MQTLKPSEIASYCNVHQRSVSRWIANGELKGHKLPGRGNYRVLLEDFLSFLNKHKIPLSQDFISDYQIAESGLHSDKERDLAKVLIIDDEPQYRKAIRRVIGNDYLIQEAGDGFMAGIAISEFKPSLITLDLSMPGMDGFQVISFIREKEEFKAIKILVVSALNDVELEKAKAMGANDALSKPFDNSILLEKINALIQG</sequence>
<dbReference type="Pfam" id="PF12728">
    <property type="entry name" value="HTH_17"/>
    <property type="match status" value="1"/>
</dbReference>
<evidence type="ECO:0000256" key="2">
    <source>
        <dbReference type="PROSITE-ProRule" id="PRU00169"/>
    </source>
</evidence>
<organism evidence="4 6">
    <name type="scientific">Pseudoalteromonas maricaloris</name>
    <dbReference type="NCBI Taxonomy" id="184924"/>
    <lineage>
        <taxon>Bacteria</taxon>
        <taxon>Pseudomonadati</taxon>
        <taxon>Pseudomonadota</taxon>
        <taxon>Gammaproteobacteria</taxon>
        <taxon>Alteromonadales</taxon>
        <taxon>Pseudoalteromonadaceae</taxon>
        <taxon>Pseudoalteromonas</taxon>
    </lineage>
</organism>
<gene>
    <name evidence="4" type="ORF">F9Y85_20085</name>
    <name evidence="5" type="ORF">R5H13_09590</name>
</gene>
<dbReference type="RefSeq" id="WP_017217411.1">
    <property type="nucleotide sequence ID" value="NZ_CBCSDF010000006.1"/>
</dbReference>
<dbReference type="InterPro" id="IPR010093">
    <property type="entry name" value="SinI_DNA-bd"/>
</dbReference>
<evidence type="ECO:0000256" key="1">
    <source>
        <dbReference type="ARBA" id="ARBA00022553"/>
    </source>
</evidence>
<dbReference type="SUPFAM" id="SSF52172">
    <property type="entry name" value="CheY-like"/>
    <property type="match status" value="1"/>
</dbReference>
<evidence type="ECO:0000313" key="4">
    <source>
        <dbReference type="EMBL" id="NLR23574.1"/>
    </source>
</evidence>
<keyword evidence="1 2" id="KW-0597">Phosphoprotein</keyword>
<proteinExistence type="predicted"/>
<dbReference type="EMBL" id="CP137578">
    <property type="protein sequence ID" value="WOX26923.1"/>
    <property type="molecule type" value="Genomic_DNA"/>
</dbReference>
<dbReference type="Pfam" id="PF00072">
    <property type="entry name" value="Response_reg"/>
    <property type="match status" value="1"/>
</dbReference>
<feature type="modified residue" description="4-aspartylphosphate" evidence="2">
    <location>
        <position position="131"/>
    </location>
</feature>
<dbReference type="NCBIfam" id="TIGR01764">
    <property type="entry name" value="excise"/>
    <property type="match status" value="1"/>
</dbReference>
<dbReference type="Gene3D" id="3.40.50.2300">
    <property type="match status" value="1"/>
</dbReference>
<reference evidence="5 7" key="2">
    <citation type="submission" date="2023-10" db="EMBL/GenBank/DDBJ databases">
        <title>To unveil natural product biosynthetic capacity in Pseudoalteromonas.</title>
        <authorList>
            <person name="Wang J."/>
        </authorList>
    </citation>
    <scope>NUCLEOTIDE SEQUENCE [LARGE SCALE GENOMIC DNA]</scope>
    <source>
        <strain evidence="5 7">DSM 15914</strain>
    </source>
</reference>
<name>A0A8I2H9Q7_9GAMM</name>
<reference evidence="4" key="1">
    <citation type="submission" date="2019-10" db="EMBL/GenBank/DDBJ databases">
        <authorList>
            <person name="Paulsen S."/>
        </authorList>
    </citation>
    <scope>NUCLEOTIDE SEQUENCE</scope>
    <source>
        <strain evidence="4">LMG 19692</strain>
    </source>
</reference>
<protein>
    <submittedName>
        <fullName evidence="4">Response regulator</fullName>
    </submittedName>
</protein>
<dbReference type="InterPro" id="IPR041657">
    <property type="entry name" value="HTH_17"/>
</dbReference>
<dbReference type="InterPro" id="IPR050595">
    <property type="entry name" value="Bact_response_regulator"/>
</dbReference>
<accession>A0A8I2H9Q7</accession>
<evidence type="ECO:0000313" key="5">
    <source>
        <dbReference type="EMBL" id="WOX26923.1"/>
    </source>
</evidence>
<dbReference type="PANTHER" id="PTHR44591">
    <property type="entry name" value="STRESS RESPONSE REGULATOR PROTEIN 1"/>
    <property type="match status" value="1"/>
</dbReference>
<dbReference type="PROSITE" id="PS50110">
    <property type="entry name" value="RESPONSE_REGULATORY"/>
    <property type="match status" value="1"/>
</dbReference>
<dbReference type="AlphaFoldDB" id="A0A8I2H9Q7"/>
<evidence type="ECO:0000313" key="6">
    <source>
        <dbReference type="Proteomes" id="UP000646877"/>
    </source>
</evidence>
<dbReference type="InterPro" id="IPR001789">
    <property type="entry name" value="Sig_transdc_resp-reg_receiver"/>
</dbReference>